<protein>
    <submittedName>
        <fullName evidence="3">Acid phosphatase</fullName>
    </submittedName>
</protein>
<name>A0A7X5LNM9_9ALTE</name>
<organism evidence="3 4">
    <name type="scientific">Alteromonas profundi</name>
    <dbReference type="NCBI Taxonomy" id="2696062"/>
    <lineage>
        <taxon>Bacteria</taxon>
        <taxon>Pseudomonadati</taxon>
        <taxon>Pseudomonadota</taxon>
        <taxon>Gammaproteobacteria</taxon>
        <taxon>Alteromonadales</taxon>
        <taxon>Alteromonadaceae</taxon>
        <taxon>Alteromonas/Salinimonas group</taxon>
        <taxon>Alteromonas</taxon>
    </lineage>
</organism>
<dbReference type="AlphaFoldDB" id="A0A7X5LNM9"/>
<dbReference type="InterPro" id="IPR005519">
    <property type="entry name" value="Acid_phosphat_B-like"/>
</dbReference>
<comment type="caution">
    <text evidence="3">The sequence shown here is derived from an EMBL/GenBank/DDBJ whole genome shotgun (WGS) entry which is preliminary data.</text>
</comment>
<dbReference type="EMBL" id="JAAAWN010000026">
    <property type="protein sequence ID" value="NDV92667.1"/>
    <property type="molecule type" value="Genomic_DNA"/>
</dbReference>
<feature type="chain" id="PRO_5030601736" evidence="2">
    <location>
        <begin position="21"/>
        <end position="260"/>
    </location>
</feature>
<keyword evidence="1 2" id="KW-0732">Signal</keyword>
<proteinExistence type="predicted"/>
<evidence type="ECO:0000256" key="1">
    <source>
        <dbReference type="ARBA" id="ARBA00022729"/>
    </source>
</evidence>
<dbReference type="PANTHER" id="PTHR31284:SF10">
    <property type="entry name" value="ACID PHOSPHATASE-LIKE PROTEIN"/>
    <property type="match status" value="1"/>
</dbReference>
<evidence type="ECO:0000313" key="3">
    <source>
        <dbReference type="EMBL" id="NDV92667.1"/>
    </source>
</evidence>
<keyword evidence="4" id="KW-1185">Reference proteome</keyword>
<dbReference type="InterPro" id="IPR023214">
    <property type="entry name" value="HAD_sf"/>
</dbReference>
<dbReference type="Proteomes" id="UP000470213">
    <property type="component" value="Unassembled WGS sequence"/>
</dbReference>
<dbReference type="InterPro" id="IPR036412">
    <property type="entry name" value="HAD-like_sf"/>
</dbReference>
<dbReference type="PANTHER" id="PTHR31284">
    <property type="entry name" value="ACID PHOSPHATASE-LIKE PROTEIN"/>
    <property type="match status" value="1"/>
</dbReference>
<evidence type="ECO:0000313" key="4">
    <source>
        <dbReference type="Proteomes" id="UP000470213"/>
    </source>
</evidence>
<reference evidence="3 4" key="1">
    <citation type="submission" date="2020-01" db="EMBL/GenBank/DDBJ databases">
        <authorList>
            <person name="Chen J."/>
            <person name="Zhu S."/>
            <person name="Yang J."/>
        </authorList>
    </citation>
    <scope>NUCLEOTIDE SEQUENCE [LARGE SCALE GENOMIC DNA]</scope>
    <source>
        <strain evidence="3 4">345S023</strain>
    </source>
</reference>
<dbReference type="Pfam" id="PF03767">
    <property type="entry name" value="Acid_phosphat_B"/>
    <property type="match status" value="1"/>
</dbReference>
<feature type="signal peptide" evidence="2">
    <location>
        <begin position="1"/>
        <end position="20"/>
    </location>
</feature>
<sequence>MLSKRTLPLIICSLTLGACASTTGAIQAETNAENYPLSTAVVYQTESKEYPLLSSYVYAQATKALPASLQPSDVIVMDVDETVLDNSQYQREREQQGLGYSSESWNAWIARKEATAVPGVTAFLNEVVARGGKVALVTNRDKSMDDATWQNLLALGLPLTAENTCILGRTAQDKTAIDGNTVINDKDLRRSQLKQGTVNCSNSTTASKPTWQAQHRLLMQIGDNIEDFEGVTQEHANVDALLPKVGKSLFILPNPMYGSW</sequence>
<accession>A0A7X5LNM9</accession>
<dbReference type="PROSITE" id="PS51257">
    <property type="entry name" value="PROKAR_LIPOPROTEIN"/>
    <property type="match status" value="1"/>
</dbReference>
<dbReference type="Gene3D" id="3.40.50.1000">
    <property type="entry name" value="HAD superfamily/HAD-like"/>
    <property type="match status" value="1"/>
</dbReference>
<evidence type="ECO:0000256" key="2">
    <source>
        <dbReference type="SAM" id="SignalP"/>
    </source>
</evidence>
<dbReference type="SUPFAM" id="SSF56784">
    <property type="entry name" value="HAD-like"/>
    <property type="match status" value="1"/>
</dbReference>
<gene>
    <name evidence="3" type="ORF">GTH32_15945</name>
</gene>